<dbReference type="Proteomes" id="UP000291343">
    <property type="component" value="Unassembled WGS sequence"/>
</dbReference>
<dbReference type="STRING" id="195883.A0A482WSG7"/>
<accession>A0A482WSG7</accession>
<organism evidence="3 4">
    <name type="scientific">Laodelphax striatellus</name>
    <name type="common">Small brown planthopper</name>
    <name type="synonym">Delphax striatella</name>
    <dbReference type="NCBI Taxonomy" id="195883"/>
    <lineage>
        <taxon>Eukaryota</taxon>
        <taxon>Metazoa</taxon>
        <taxon>Ecdysozoa</taxon>
        <taxon>Arthropoda</taxon>
        <taxon>Hexapoda</taxon>
        <taxon>Insecta</taxon>
        <taxon>Pterygota</taxon>
        <taxon>Neoptera</taxon>
        <taxon>Paraneoptera</taxon>
        <taxon>Hemiptera</taxon>
        <taxon>Auchenorrhyncha</taxon>
        <taxon>Fulgoroidea</taxon>
        <taxon>Delphacidae</taxon>
        <taxon>Criomorphinae</taxon>
        <taxon>Laodelphax</taxon>
    </lineage>
</organism>
<dbReference type="OrthoDB" id="10043580at2759"/>
<sequence>MNKGRKMNVAFIKPDEPNFIKRLKEQAGYKEGPTVDTKREALPELDDDDLQDRDEDKPVVVVLKPGDLSEEEASRLQKEKDEESGPARLGDRIVFRKPSKEKTASSEETAAIPSSQREGKKRSSDSDKSKVKKQKTSKPSAPCLSFDADEES</sequence>
<dbReference type="InterPro" id="IPR040219">
    <property type="entry name" value="KIAA1143-like"/>
</dbReference>
<feature type="compositionally biased region" description="Acidic residues" evidence="1">
    <location>
        <begin position="43"/>
        <end position="53"/>
    </location>
</feature>
<evidence type="ECO:0000256" key="1">
    <source>
        <dbReference type="SAM" id="MobiDB-lite"/>
    </source>
</evidence>
<evidence type="ECO:0000313" key="3">
    <source>
        <dbReference type="EMBL" id="RZF36111.1"/>
    </source>
</evidence>
<proteinExistence type="predicted"/>
<evidence type="ECO:0000313" key="4">
    <source>
        <dbReference type="Proteomes" id="UP000291343"/>
    </source>
</evidence>
<dbReference type="Pfam" id="PF15377">
    <property type="entry name" value="DUF4604"/>
    <property type="match status" value="1"/>
</dbReference>
<feature type="region of interest" description="Disordered" evidence="1">
    <location>
        <begin position="24"/>
        <end position="152"/>
    </location>
</feature>
<feature type="compositionally biased region" description="Basic and acidic residues" evidence="1">
    <location>
        <begin position="117"/>
        <end position="129"/>
    </location>
</feature>
<keyword evidence="4" id="KW-1185">Reference proteome</keyword>
<comment type="caution">
    <text evidence="3">The sequence shown here is derived from an EMBL/GenBank/DDBJ whole genome shotgun (WGS) entry which is preliminary data.</text>
</comment>
<gene>
    <name evidence="3" type="ORF">LSTR_LSTR013154</name>
</gene>
<reference evidence="3 4" key="1">
    <citation type="journal article" date="2017" name="Gigascience">
        <title>Genome sequence of the small brown planthopper, Laodelphax striatellus.</title>
        <authorList>
            <person name="Zhu J."/>
            <person name="Jiang F."/>
            <person name="Wang X."/>
            <person name="Yang P."/>
            <person name="Bao Y."/>
            <person name="Zhao W."/>
            <person name="Wang W."/>
            <person name="Lu H."/>
            <person name="Wang Q."/>
            <person name="Cui N."/>
            <person name="Li J."/>
            <person name="Chen X."/>
            <person name="Luo L."/>
            <person name="Yu J."/>
            <person name="Kang L."/>
            <person name="Cui F."/>
        </authorList>
    </citation>
    <scope>NUCLEOTIDE SEQUENCE [LARGE SCALE GENOMIC DNA]</scope>
    <source>
        <strain evidence="3">Lst14</strain>
    </source>
</reference>
<feature type="compositionally biased region" description="Polar residues" evidence="1">
    <location>
        <begin position="106"/>
        <end position="116"/>
    </location>
</feature>
<feature type="domain" description="DUF4604" evidence="2">
    <location>
        <begin position="8"/>
        <end position="150"/>
    </location>
</feature>
<dbReference type="InterPro" id="IPR027911">
    <property type="entry name" value="DUF4604"/>
</dbReference>
<evidence type="ECO:0000259" key="2">
    <source>
        <dbReference type="Pfam" id="PF15377"/>
    </source>
</evidence>
<dbReference type="PANTHER" id="PTHR31195:SF2">
    <property type="entry name" value="GEO02494P1"/>
    <property type="match status" value="1"/>
</dbReference>
<feature type="compositionally biased region" description="Basic and acidic residues" evidence="1">
    <location>
        <begin position="72"/>
        <end position="105"/>
    </location>
</feature>
<dbReference type="FunCoup" id="A0A482WSG7">
    <property type="interactions" value="1478"/>
</dbReference>
<dbReference type="AlphaFoldDB" id="A0A482WSG7"/>
<dbReference type="EMBL" id="QKKF02027038">
    <property type="protein sequence ID" value="RZF36111.1"/>
    <property type="molecule type" value="Genomic_DNA"/>
</dbReference>
<dbReference type="InParanoid" id="A0A482WSG7"/>
<dbReference type="PANTHER" id="PTHR31195">
    <property type="entry name" value="GEO02494P1"/>
    <property type="match status" value="1"/>
</dbReference>
<name>A0A482WSG7_LAOST</name>
<protein>
    <recommendedName>
        <fullName evidence="2">DUF4604 domain-containing protein</fullName>
    </recommendedName>
</protein>